<proteinExistence type="predicted"/>
<evidence type="ECO:0000313" key="1">
    <source>
        <dbReference type="EMBL" id="GBG23751.1"/>
    </source>
</evidence>
<protein>
    <submittedName>
        <fullName evidence="1">Uncharacterized protein</fullName>
    </submittedName>
</protein>
<name>A0A2R5G6T2_NOSCO</name>
<keyword evidence="2" id="KW-1185">Reference proteome</keyword>
<sequence length="93" mass="10839">MPKDILGELRKIFLEAIASHKFIEMKYGRNQTDEINKLKQKYVKLKKCFEASETSGENLSYEQLNSSTQNLEKRLDNMEQELCTTAFLFNGLD</sequence>
<accession>A0A2R5G6T2</accession>
<evidence type="ECO:0000313" key="2">
    <source>
        <dbReference type="Proteomes" id="UP000245124"/>
    </source>
</evidence>
<gene>
    <name evidence="1" type="ORF">NIES4072_74630</name>
</gene>
<dbReference type="Proteomes" id="UP000245124">
    <property type="component" value="Unassembled WGS sequence"/>
</dbReference>
<dbReference type="RefSeq" id="WP_109013593.1">
    <property type="nucleotide sequence ID" value="NZ_BDUD01000011.1"/>
</dbReference>
<dbReference type="OrthoDB" id="9942570at2"/>
<dbReference type="EMBL" id="BDUD01000011">
    <property type="protein sequence ID" value="GBG23751.1"/>
    <property type="molecule type" value="Genomic_DNA"/>
</dbReference>
<comment type="caution">
    <text evidence="1">The sequence shown here is derived from an EMBL/GenBank/DDBJ whole genome shotgun (WGS) entry which is preliminary data.</text>
</comment>
<dbReference type="AlphaFoldDB" id="A0A2R5G6T2"/>
<reference evidence="1 2" key="1">
    <citation type="submission" date="2017-06" db="EMBL/GenBank/DDBJ databases">
        <title>Genome sequencing of cyanobaciteial culture collection at National Institute for Environmental Studies (NIES).</title>
        <authorList>
            <person name="Hirose Y."/>
            <person name="Shimura Y."/>
            <person name="Fujisawa T."/>
            <person name="Nakamura Y."/>
            <person name="Kawachi M."/>
        </authorList>
    </citation>
    <scope>NUCLEOTIDE SEQUENCE [LARGE SCALE GENOMIC DNA]</scope>
    <source>
        <strain evidence="1 2">NIES-4072</strain>
    </source>
</reference>
<organism evidence="1 2">
    <name type="scientific">Nostoc commune NIES-4072</name>
    <dbReference type="NCBI Taxonomy" id="2005467"/>
    <lineage>
        <taxon>Bacteria</taxon>
        <taxon>Bacillati</taxon>
        <taxon>Cyanobacteriota</taxon>
        <taxon>Cyanophyceae</taxon>
        <taxon>Nostocales</taxon>
        <taxon>Nostocaceae</taxon>
        <taxon>Nostoc</taxon>
    </lineage>
</organism>